<dbReference type="NCBIfam" id="TIGR02823">
    <property type="entry name" value="oxido_YhdH"/>
    <property type="match status" value="1"/>
</dbReference>
<dbReference type="InterPro" id="IPR014188">
    <property type="entry name" value="Acrylyl-CoA_reductase_AcuI"/>
</dbReference>
<dbReference type="PANTHER" id="PTHR43677:SF1">
    <property type="entry name" value="ACRYLYL-COA REDUCTASE ACUI-RELATED"/>
    <property type="match status" value="1"/>
</dbReference>
<dbReference type="SMART" id="SM00829">
    <property type="entry name" value="PKS_ER"/>
    <property type="match status" value="1"/>
</dbReference>
<dbReference type="InterPro" id="IPR051397">
    <property type="entry name" value="Zn-ADH-like_protein"/>
</dbReference>
<dbReference type="Gene3D" id="3.90.180.10">
    <property type="entry name" value="Medium-chain alcohol dehydrogenases, catalytic domain"/>
    <property type="match status" value="1"/>
</dbReference>
<dbReference type="KEGG" id="bkw:BkAM31D_11665"/>
<dbReference type="InterPro" id="IPR020843">
    <property type="entry name" value="ER"/>
</dbReference>
<dbReference type="Proteomes" id="UP000193006">
    <property type="component" value="Chromosome"/>
</dbReference>
<dbReference type="InterPro" id="IPR036291">
    <property type="entry name" value="NAD(P)-bd_dom_sf"/>
</dbReference>
<keyword evidence="2" id="KW-0560">Oxidoreductase</keyword>
<evidence type="ECO:0000313" key="2">
    <source>
        <dbReference type="EMBL" id="ARK30429.1"/>
    </source>
</evidence>
<dbReference type="SUPFAM" id="SSF50129">
    <property type="entry name" value="GroES-like"/>
    <property type="match status" value="1"/>
</dbReference>
<dbReference type="Pfam" id="PF08240">
    <property type="entry name" value="ADH_N"/>
    <property type="match status" value="1"/>
</dbReference>
<feature type="domain" description="Enoyl reductase (ER)" evidence="1">
    <location>
        <begin position="31"/>
        <end position="275"/>
    </location>
</feature>
<dbReference type="GO" id="GO:0043957">
    <property type="term" value="F:acryloyl-CoA reductase (NADPH) activity"/>
    <property type="evidence" value="ECO:0007669"/>
    <property type="project" value="TreeGrafter"/>
</dbReference>
<dbReference type="Gene3D" id="3.40.50.720">
    <property type="entry name" value="NAD(P)-binding Rossmann-like Domain"/>
    <property type="match status" value="1"/>
</dbReference>
<dbReference type="InterPro" id="IPR013149">
    <property type="entry name" value="ADH-like_C"/>
</dbReference>
<reference evidence="2 3" key="1">
    <citation type="submission" date="2017-04" db="EMBL/GenBank/DDBJ databases">
        <title>Bacillus krulwichiae AM31D Genome sequencing and assembly.</title>
        <authorList>
            <person name="Krulwich T.A."/>
            <person name="Anastor L."/>
            <person name="Ehrlich R."/>
            <person name="Ehrlich G.D."/>
            <person name="Janto B."/>
        </authorList>
    </citation>
    <scope>NUCLEOTIDE SEQUENCE [LARGE SCALE GENOMIC DNA]</scope>
    <source>
        <strain evidence="2 3">AM31D</strain>
    </source>
</reference>
<accession>A0A1X9MAE5</accession>
<name>A0A1X9MAE5_9BACI</name>
<gene>
    <name evidence="2" type="primary">yhfP</name>
    <name evidence="2" type="ORF">BkAM31D_11665</name>
</gene>
<dbReference type="PANTHER" id="PTHR43677">
    <property type="entry name" value="SHORT-CHAIN DEHYDROGENASE/REDUCTASE"/>
    <property type="match status" value="1"/>
</dbReference>
<dbReference type="STRING" id="199441.BkAM31D_11665"/>
<dbReference type="SUPFAM" id="SSF51735">
    <property type="entry name" value="NAD(P)-binding Rossmann-fold domains"/>
    <property type="match status" value="1"/>
</dbReference>
<protein>
    <submittedName>
        <fullName evidence="2">Putative quinone oxidoreductase YhfP</fullName>
        <ecNumber evidence="2">1.6.5.-</ecNumber>
    </submittedName>
</protein>
<evidence type="ECO:0000259" key="1">
    <source>
        <dbReference type="SMART" id="SM00829"/>
    </source>
</evidence>
<keyword evidence="3" id="KW-1185">Reference proteome</keyword>
<dbReference type="EC" id="1.6.5.-" evidence="2"/>
<sequence length="281" mass="30347">MEKKEVSGQYFILRSCSILNHYRALVFDLAKDQSVISIQERTKRDLAEGEVTIKVSYSSVNYKDGLATIPKKIIQSYPLVPGIDLAGTVIESRDERFSKGDEVIATSYDIGVSHDGGFSELAIVPANWVVSLPNGLTLKEAMILGTAGLTAALSIQRLEENGLSPEQGSVLVTGATGGVGSLAVNMLAQRGYKVTASTGKETEHDYLRELGATDVIHRDLFLSEEKRVLRKELYAAAVDPVGGRTLEHILTLIKYGGSIANSGLTGGTKVETSVFPFILRE</sequence>
<proteinExistence type="predicted"/>
<dbReference type="InterPro" id="IPR013154">
    <property type="entry name" value="ADH-like_N"/>
</dbReference>
<organism evidence="2 3">
    <name type="scientific">Halalkalibacter krulwichiae</name>
    <dbReference type="NCBI Taxonomy" id="199441"/>
    <lineage>
        <taxon>Bacteria</taxon>
        <taxon>Bacillati</taxon>
        <taxon>Bacillota</taxon>
        <taxon>Bacilli</taxon>
        <taxon>Bacillales</taxon>
        <taxon>Bacillaceae</taxon>
        <taxon>Halalkalibacter</taxon>
    </lineage>
</organism>
<dbReference type="EMBL" id="CP020814">
    <property type="protein sequence ID" value="ARK30429.1"/>
    <property type="molecule type" value="Genomic_DNA"/>
</dbReference>
<evidence type="ECO:0000313" key="3">
    <source>
        <dbReference type="Proteomes" id="UP000193006"/>
    </source>
</evidence>
<dbReference type="AlphaFoldDB" id="A0A1X9MAE5"/>
<dbReference type="Pfam" id="PF00107">
    <property type="entry name" value="ADH_zinc_N"/>
    <property type="match status" value="1"/>
</dbReference>
<dbReference type="InterPro" id="IPR011032">
    <property type="entry name" value="GroES-like_sf"/>
</dbReference>